<evidence type="ECO:0000313" key="11">
    <source>
        <dbReference type="Proteomes" id="UP000000602"/>
    </source>
</evidence>
<proteinExistence type="inferred from homology"/>
<dbReference type="GO" id="GO:0005886">
    <property type="term" value="C:plasma membrane"/>
    <property type="evidence" value="ECO:0007669"/>
    <property type="project" value="UniProtKB-SubCell"/>
</dbReference>
<evidence type="ECO:0000256" key="6">
    <source>
        <dbReference type="ARBA" id="ARBA00022989"/>
    </source>
</evidence>
<feature type="transmembrane region" description="Helical" evidence="8">
    <location>
        <begin position="119"/>
        <end position="138"/>
    </location>
</feature>
<protein>
    <recommendedName>
        <fullName evidence="8 9">1,4-dihydroxy-2-naphthoate octaprenyltransferase</fullName>
        <shortName evidence="8">DHNA-octaprenyltransferase</shortName>
        <ecNumber evidence="8 9">2.5.1.74</ecNumber>
    </recommendedName>
</protein>
<dbReference type="RefSeq" id="WP_011188165.1">
    <property type="nucleotide sequence ID" value="NC_006138.1"/>
</dbReference>
<dbReference type="PANTHER" id="PTHR13929">
    <property type="entry name" value="1,4-DIHYDROXY-2-NAPHTHOATE OCTAPRENYLTRANSFERASE"/>
    <property type="match status" value="1"/>
</dbReference>
<evidence type="ECO:0000256" key="7">
    <source>
        <dbReference type="ARBA" id="ARBA00023136"/>
    </source>
</evidence>
<comment type="function">
    <text evidence="8">Conversion of 1,4-dihydroxy-2-naphthoate (DHNA) to demethylmenaquinone (DMK).</text>
</comment>
<evidence type="ECO:0000256" key="4">
    <source>
        <dbReference type="ARBA" id="ARBA00022679"/>
    </source>
</evidence>
<dbReference type="KEGG" id="dps:DP0922"/>
<keyword evidence="11" id="KW-1185">Reference proteome</keyword>
<dbReference type="STRING" id="177439.DP0922"/>
<keyword evidence="8" id="KW-0997">Cell inner membrane</keyword>
<dbReference type="InterPro" id="IPR000537">
    <property type="entry name" value="UbiA_prenyltransferase"/>
</dbReference>
<evidence type="ECO:0000256" key="3">
    <source>
        <dbReference type="ARBA" id="ARBA00022475"/>
    </source>
</evidence>
<dbReference type="PIRSF" id="PIRSF005355">
    <property type="entry name" value="UBIAD1"/>
    <property type="match status" value="1"/>
</dbReference>
<dbReference type="CDD" id="cd13962">
    <property type="entry name" value="PT_UbiA_UBIAD1"/>
    <property type="match status" value="1"/>
</dbReference>
<dbReference type="NCBIfam" id="NF004751">
    <property type="entry name" value="PRK06080.1-3"/>
    <property type="match status" value="1"/>
</dbReference>
<keyword evidence="4 8" id="KW-0808">Transferase</keyword>
<evidence type="ECO:0000256" key="9">
    <source>
        <dbReference type="NCBIfam" id="TIGR00751"/>
    </source>
</evidence>
<name>Q6APS3_DESPS</name>
<dbReference type="GO" id="GO:0009234">
    <property type="term" value="P:menaquinone biosynthetic process"/>
    <property type="evidence" value="ECO:0007669"/>
    <property type="project" value="UniProtKB-UniRule"/>
</dbReference>
<keyword evidence="7 8" id="KW-0472">Membrane</keyword>
<dbReference type="HAMAP" id="MF_01937">
    <property type="entry name" value="MenA_1"/>
    <property type="match status" value="1"/>
</dbReference>
<organism evidence="10 11">
    <name type="scientific">Desulfotalea psychrophila (strain LSv54 / DSM 12343)</name>
    <dbReference type="NCBI Taxonomy" id="177439"/>
    <lineage>
        <taxon>Bacteria</taxon>
        <taxon>Pseudomonadati</taxon>
        <taxon>Thermodesulfobacteriota</taxon>
        <taxon>Desulfobulbia</taxon>
        <taxon>Desulfobulbales</taxon>
        <taxon>Desulfocapsaceae</taxon>
        <taxon>Desulfotalea</taxon>
    </lineage>
</organism>
<evidence type="ECO:0000256" key="5">
    <source>
        <dbReference type="ARBA" id="ARBA00022692"/>
    </source>
</evidence>
<accession>Q6APS3</accession>
<dbReference type="Pfam" id="PF01040">
    <property type="entry name" value="UbiA"/>
    <property type="match status" value="1"/>
</dbReference>
<evidence type="ECO:0000256" key="1">
    <source>
        <dbReference type="ARBA" id="ARBA00004141"/>
    </source>
</evidence>
<evidence type="ECO:0000313" key="10">
    <source>
        <dbReference type="EMBL" id="CAG35651.1"/>
    </source>
</evidence>
<sequence length="297" mass="31805">MENEKLTKWDLWLLAIRPKTLPAAVAPVLVGSAAAFSDGFFHPLLMLACLLGALLLQIAVNFANDYFDAKNNIDSAERLGPVRVTQSGLIPAAQVKWAMALALVLAVLVFSYLSSVAGWPIVMVMIASVLGALGYSGGPYPLASNGLGEIFVFIFFGLIAVCGTYFILAAQLVASAFLVAIPPGLLITAIMVINNLRDIDTDSRSGKKTLAVILGRSRTILEYRLLLLCAYLVPLVMFLTGTSYFILMPFFSLPLAIKLWGEVEHCLGTELNSTLAKTAKLSLMFSLGFAVGLVLGA</sequence>
<reference evidence="11" key="1">
    <citation type="journal article" date="2004" name="Environ. Microbiol.">
        <title>The genome of Desulfotalea psychrophila, a sulfate-reducing bacterium from permanently cold Arctic sediments.</title>
        <authorList>
            <person name="Rabus R."/>
            <person name="Ruepp A."/>
            <person name="Frickey T."/>
            <person name="Rattei T."/>
            <person name="Fartmann B."/>
            <person name="Stark M."/>
            <person name="Bauer M."/>
            <person name="Zibat A."/>
            <person name="Lombardot T."/>
            <person name="Becker I."/>
            <person name="Amann J."/>
            <person name="Gellner K."/>
            <person name="Teeling H."/>
            <person name="Leuschner W.D."/>
            <person name="Gloeckner F.-O."/>
            <person name="Lupas A.N."/>
            <person name="Amann R."/>
            <person name="Klenk H.-P."/>
        </authorList>
    </citation>
    <scope>NUCLEOTIDE SEQUENCE [LARGE SCALE GENOMIC DNA]</scope>
    <source>
        <strain evidence="11">DSM 12343 / LSv54</strain>
    </source>
</reference>
<comment type="similarity">
    <text evidence="8">Belongs to the MenA family. Type 1 subfamily.</text>
</comment>
<dbReference type="Gene3D" id="1.10.357.140">
    <property type="entry name" value="UbiA prenyltransferase"/>
    <property type="match status" value="1"/>
</dbReference>
<dbReference type="InterPro" id="IPR044878">
    <property type="entry name" value="UbiA_sf"/>
</dbReference>
<dbReference type="OrthoDB" id="9767568at2"/>
<dbReference type="Proteomes" id="UP000000602">
    <property type="component" value="Chromosome"/>
</dbReference>
<dbReference type="EMBL" id="CR522870">
    <property type="protein sequence ID" value="CAG35651.1"/>
    <property type="molecule type" value="Genomic_DNA"/>
</dbReference>
<evidence type="ECO:0000256" key="2">
    <source>
        <dbReference type="ARBA" id="ARBA00022428"/>
    </source>
</evidence>
<dbReference type="GO" id="GO:0042371">
    <property type="term" value="P:vitamin K biosynthetic process"/>
    <property type="evidence" value="ECO:0007669"/>
    <property type="project" value="TreeGrafter"/>
</dbReference>
<dbReference type="UniPathway" id="UPA00079">
    <property type="reaction ID" value="UER00168"/>
</dbReference>
<keyword evidence="3 8" id="KW-1003">Cell membrane</keyword>
<keyword evidence="5 8" id="KW-0812">Transmembrane</keyword>
<feature type="transmembrane region" description="Helical" evidence="8">
    <location>
        <begin position="43"/>
        <end position="63"/>
    </location>
</feature>
<dbReference type="HOGENOM" id="CLU_043611_1_2_7"/>
<evidence type="ECO:0000256" key="8">
    <source>
        <dbReference type="HAMAP-Rule" id="MF_01937"/>
    </source>
</evidence>
<dbReference type="EC" id="2.5.1.74" evidence="8 9"/>
<comment type="pathway">
    <text evidence="8">Quinol/quinone metabolism; menaquinone biosynthesis; menaquinol from 1,4-dihydroxy-2-naphthoate: step 1/2.</text>
</comment>
<feature type="transmembrane region" description="Helical" evidence="8">
    <location>
        <begin position="225"/>
        <end position="247"/>
    </location>
</feature>
<feature type="transmembrane region" description="Helical" evidence="8">
    <location>
        <begin position="174"/>
        <end position="196"/>
    </location>
</feature>
<dbReference type="GO" id="GO:0046428">
    <property type="term" value="F:1,4-dihydroxy-2-naphthoate polyprenyltransferase activity"/>
    <property type="evidence" value="ECO:0007669"/>
    <property type="project" value="UniProtKB-UniRule"/>
</dbReference>
<dbReference type="InterPro" id="IPR004657">
    <property type="entry name" value="MenA"/>
</dbReference>
<keyword evidence="2 8" id="KW-0474">Menaquinone biosynthesis</keyword>
<dbReference type="InterPro" id="IPR026046">
    <property type="entry name" value="UBIAD1"/>
</dbReference>
<comment type="catalytic activity">
    <reaction evidence="8">
        <text>an all-trans-polyprenyl diphosphate + 1,4-dihydroxy-2-naphthoate + H(+) = a 2-demethylmenaquinol + CO2 + diphosphate</text>
        <dbReference type="Rhea" id="RHEA:26478"/>
        <dbReference type="Rhea" id="RHEA-COMP:9563"/>
        <dbReference type="Rhea" id="RHEA-COMP:9564"/>
        <dbReference type="ChEBI" id="CHEBI:11173"/>
        <dbReference type="ChEBI" id="CHEBI:15378"/>
        <dbReference type="ChEBI" id="CHEBI:16526"/>
        <dbReference type="ChEBI" id="CHEBI:33019"/>
        <dbReference type="ChEBI" id="CHEBI:55437"/>
        <dbReference type="ChEBI" id="CHEBI:58914"/>
        <dbReference type="EC" id="2.5.1.74"/>
    </reaction>
</comment>
<keyword evidence="6 8" id="KW-1133">Transmembrane helix</keyword>
<gene>
    <name evidence="8" type="primary">menA</name>
    <name evidence="10" type="ordered locus">DP0922</name>
</gene>
<dbReference type="AlphaFoldDB" id="Q6APS3"/>
<dbReference type="PANTHER" id="PTHR13929:SF0">
    <property type="entry name" value="UBIA PRENYLTRANSFERASE DOMAIN-CONTAINING PROTEIN 1"/>
    <property type="match status" value="1"/>
</dbReference>
<dbReference type="NCBIfam" id="TIGR00751">
    <property type="entry name" value="menA"/>
    <property type="match status" value="1"/>
</dbReference>
<comment type="subcellular location">
    <subcellularLocation>
        <location evidence="8">Cell inner membrane</location>
        <topology evidence="8">Multi-pass membrane protein</topology>
    </subcellularLocation>
    <subcellularLocation>
        <location evidence="1">Membrane</location>
        <topology evidence="1">Multi-pass membrane protein</topology>
    </subcellularLocation>
</comment>
<dbReference type="eggNOG" id="COG1575">
    <property type="taxonomic scope" value="Bacteria"/>
</dbReference>
<feature type="transmembrane region" description="Helical" evidence="8">
    <location>
        <begin position="20"/>
        <end position="37"/>
    </location>
</feature>
<feature type="transmembrane region" description="Helical" evidence="8">
    <location>
        <begin position="150"/>
        <end position="168"/>
    </location>
</feature>
<feature type="transmembrane region" description="Helical" evidence="8">
    <location>
        <begin position="95"/>
        <end position="113"/>
    </location>
</feature>